<name>A0A3L8Q306_9GAMM</name>
<sequence>MSIDSTYDARLATLVSDIKNEQNEKGTNQGEWSLNYTSPKGKAVAKSFTVSKNSQGQYQVNDIHTSILQKFWAIFGGRSKEATDLTTRLNFHQYQVSATQNHIPNHNEHDFDSGLNHLMNQAERGFRNLIGDAVFEPVRSFGTPVQVIGAAPGDKYVLSPALQQFRGWAIKNPYQMNDGLVAVISQQPNIAPMGSHVKHHLLSALDTRNAYLKPEEVTCLQAAERLISYETRRASDLRSWAKSINLQVDSSLAQQICRDVRVGELGNPAYVQQELKNAIYGNAELTYNQNILLNAMERAYVQRANSAQREEFNRSNAKNLVRQLNEAGYQITDGICERIAALPEIEKIGDAGFVKHLLNKSLNSPESSFSREQVLCLNVARKVINEQYRSFQGW</sequence>
<comment type="caution">
    <text evidence="1">The sequence shown here is derived from an EMBL/GenBank/DDBJ whole genome shotgun (WGS) entry which is preliminary data.</text>
</comment>
<proteinExistence type="predicted"/>
<dbReference type="RefSeq" id="WP_121837300.1">
    <property type="nucleotide sequence ID" value="NZ_ML014754.1"/>
</dbReference>
<dbReference type="OrthoDB" id="9822867at2"/>
<evidence type="ECO:0000313" key="1">
    <source>
        <dbReference type="EMBL" id="RLV61479.1"/>
    </source>
</evidence>
<evidence type="ECO:0000313" key="2">
    <source>
        <dbReference type="Proteomes" id="UP000281474"/>
    </source>
</evidence>
<accession>A0A3L8Q306</accession>
<keyword evidence="2" id="KW-1185">Reference proteome</keyword>
<dbReference type="AlphaFoldDB" id="A0A3L8Q306"/>
<protein>
    <submittedName>
        <fullName evidence="1">Uncharacterized protein</fullName>
    </submittedName>
</protein>
<gene>
    <name evidence="1" type="ORF">D5018_01965</name>
</gene>
<reference evidence="1 2" key="1">
    <citation type="submission" date="2018-09" db="EMBL/GenBank/DDBJ databases">
        <title>Phylogeny of the Shewanellaceae, and recommendation for two new genera, Pseudoshewanella and Parashewanella.</title>
        <authorList>
            <person name="Wang G."/>
        </authorList>
    </citation>
    <scope>NUCLEOTIDE SEQUENCE [LARGE SCALE GENOMIC DNA]</scope>
    <source>
        <strain evidence="1 2">C51</strain>
    </source>
</reference>
<dbReference type="Proteomes" id="UP000281474">
    <property type="component" value="Unassembled WGS sequence"/>
</dbReference>
<dbReference type="EMBL" id="QZEI01000003">
    <property type="protein sequence ID" value="RLV61479.1"/>
    <property type="molecule type" value="Genomic_DNA"/>
</dbReference>
<organism evidence="1 2">
    <name type="scientific">Parashewanella curva</name>
    <dbReference type="NCBI Taxonomy" id="2338552"/>
    <lineage>
        <taxon>Bacteria</taxon>
        <taxon>Pseudomonadati</taxon>
        <taxon>Pseudomonadota</taxon>
        <taxon>Gammaproteobacteria</taxon>
        <taxon>Alteromonadales</taxon>
        <taxon>Shewanellaceae</taxon>
        <taxon>Parashewanella</taxon>
    </lineage>
</organism>